<accession>A0A9P7Z1H5</accession>
<proteinExistence type="predicted"/>
<dbReference type="Proteomes" id="UP000887226">
    <property type="component" value="Unassembled WGS sequence"/>
</dbReference>
<keyword evidence="3" id="KW-1185">Reference proteome</keyword>
<gene>
    <name evidence="2" type="ORF">BJ878DRAFT_543038</name>
</gene>
<evidence type="ECO:0000313" key="2">
    <source>
        <dbReference type="EMBL" id="KAG9243684.1"/>
    </source>
</evidence>
<dbReference type="OrthoDB" id="2110578at2759"/>
<reference evidence="2" key="1">
    <citation type="journal article" date="2021" name="IMA Fungus">
        <title>Genomic characterization of three marine fungi, including Emericellopsis atlantica sp. nov. with signatures of a generalist lifestyle and marine biomass degradation.</title>
        <authorList>
            <person name="Hagestad O.C."/>
            <person name="Hou L."/>
            <person name="Andersen J.H."/>
            <person name="Hansen E.H."/>
            <person name="Altermark B."/>
            <person name="Li C."/>
            <person name="Kuhnert E."/>
            <person name="Cox R.J."/>
            <person name="Crous P.W."/>
            <person name="Spatafora J.W."/>
            <person name="Lail K."/>
            <person name="Amirebrahimi M."/>
            <person name="Lipzen A."/>
            <person name="Pangilinan J."/>
            <person name="Andreopoulos W."/>
            <person name="Hayes R.D."/>
            <person name="Ng V."/>
            <person name="Grigoriev I.V."/>
            <person name="Jackson S.A."/>
            <person name="Sutton T.D.S."/>
            <person name="Dobson A.D.W."/>
            <person name="Rama T."/>
        </authorList>
    </citation>
    <scope>NUCLEOTIDE SEQUENCE</scope>
    <source>
        <strain evidence="2">TRa3180A</strain>
    </source>
</reference>
<evidence type="ECO:0000313" key="3">
    <source>
        <dbReference type="Proteomes" id="UP000887226"/>
    </source>
</evidence>
<protein>
    <submittedName>
        <fullName evidence="2">Uncharacterized protein</fullName>
    </submittedName>
</protein>
<comment type="caution">
    <text evidence="2">The sequence shown here is derived from an EMBL/GenBank/DDBJ whole genome shotgun (WGS) entry which is preliminary data.</text>
</comment>
<feature type="chain" id="PRO_5040478731" evidence="1">
    <location>
        <begin position="19"/>
        <end position="337"/>
    </location>
</feature>
<sequence length="337" mass="33842">MMYRFLAIASALTTLGAAQRPSNMSICDYYTTALLMNNTGANQATLLTLVVNTAVIGNYTTPNVGITVPGILAAGEYNGTAVDLAPYFNGGLASTNSNGSSGVSVNFLDGGGAAPLMNNMAADDTSSKQYRLINHLYGYFGGLLGCSMMGADFPVYTGSNNMYEVHKFMDLSSAEVGYFISQVAASAASFGVATADLMVVGTALNSLFGYKCSPEAVVIASQPAALQAICIGENCPLSLDANCDAYGNTDALEPTTAVASLFPSSTAPVTGTATGTADAASIASAASTSAASSMAIASSTATATPSSVVTAGAQAIGIRVGAFEVAGLVVGFAALLL</sequence>
<organism evidence="2 3">
    <name type="scientific">Calycina marina</name>
    <dbReference type="NCBI Taxonomy" id="1763456"/>
    <lineage>
        <taxon>Eukaryota</taxon>
        <taxon>Fungi</taxon>
        <taxon>Dikarya</taxon>
        <taxon>Ascomycota</taxon>
        <taxon>Pezizomycotina</taxon>
        <taxon>Leotiomycetes</taxon>
        <taxon>Helotiales</taxon>
        <taxon>Pezizellaceae</taxon>
        <taxon>Calycina</taxon>
    </lineage>
</organism>
<name>A0A9P7Z1H5_9HELO</name>
<evidence type="ECO:0000256" key="1">
    <source>
        <dbReference type="SAM" id="SignalP"/>
    </source>
</evidence>
<keyword evidence="1" id="KW-0732">Signal</keyword>
<dbReference type="EMBL" id="MU253959">
    <property type="protein sequence ID" value="KAG9243684.1"/>
    <property type="molecule type" value="Genomic_DNA"/>
</dbReference>
<feature type="signal peptide" evidence="1">
    <location>
        <begin position="1"/>
        <end position="18"/>
    </location>
</feature>
<dbReference type="AlphaFoldDB" id="A0A9P7Z1H5"/>